<sequence>MSFVSERFLLKESLSNDVQEQIPEEIVDKEISGIVHGIMVKEKHEIVESEVDCVTVKESSQSFLVPKAENEVKLSETQEPLFIDEINKFDSFVDKEKKEILGNETKLVTESVLGLIEEQSCKHVEENLESLLAKEAVNEMMGSFAFSENSSAKVLAINGDLNAVKSEVENEEMEQNCNKGKIDFEKGEGHGEICLEADANQCMDPVLKSGCDYVEQEGLLALGKKRAGIHTGNLKQQMFRKDDNCFHRNVKGKVSETHVNKFCQKKGDGAKIRYSRNEMESLRFLNVEEQQRMWTEVLYLRMGPVVAREYQDIDGTKSQKQCSDNVVNRQRSVKRKDKDPIHAPKKREGGSILGMFFNP</sequence>
<feature type="compositionally biased region" description="Polar residues" evidence="1">
    <location>
        <begin position="318"/>
        <end position="330"/>
    </location>
</feature>
<protein>
    <submittedName>
        <fullName evidence="2">Uncharacterized protein</fullName>
    </submittedName>
</protein>
<evidence type="ECO:0000313" key="3">
    <source>
        <dbReference type="Proteomes" id="UP000554482"/>
    </source>
</evidence>
<evidence type="ECO:0000313" key="2">
    <source>
        <dbReference type="EMBL" id="KAF5192828.1"/>
    </source>
</evidence>
<name>A0A7J6W7P1_THATH</name>
<accession>A0A7J6W7P1</accession>
<gene>
    <name evidence="2" type="ORF">FRX31_017585</name>
</gene>
<feature type="region of interest" description="Disordered" evidence="1">
    <location>
        <begin position="317"/>
        <end position="350"/>
    </location>
</feature>
<organism evidence="2 3">
    <name type="scientific">Thalictrum thalictroides</name>
    <name type="common">Rue-anemone</name>
    <name type="synonym">Anemone thalictroides</name>
    <dbReference type="NCBI Taxonomy" id="46969"/>
    <lineage>
        <taxon>Eukaryota</taxon>
        <taxon>Viridiplantae</taxon>
        <taxon>Streptophyta</taxon>
        <taxon>Embryophyta</taxon>
        <taxon>Tracheophyta</taxon>
        <taxon>Spermatophyta</taxon>
        <taxon>Magnoliopsida</taxon>
        <taxon>Ranunculales</taxon>
        <taxon>Ranunculaceae</taxon>
        <taxon>Thalictroideae</taxon>
        <taxon>Thalictrum</taxon>
    </lineage>
</organism>
<proteinExistence type="predicted"/>
<feature type="compositionally biased region" description="Basic and acidic residues" evidence="1">
    <location>
        <begin position="336"/>
        <end position="349"/>
    </location>
</feature>
<dbReference type="AlphaFoldDB" id="A0A7J6W7P1"/>
<reference evidence="2 3" key="1">
    <citation type="submission" date="2020-06" db="EMBL/GenBank/DDBJ databases">
        <title>Transcriptomic and genomic resources for Thalictrum thalictroides and T. hernandezii: Facilitating candidate gene discovery in an emerging model plant lineage.</title>
        <authorList>
            <person name="Arias T."/>
            <person name="Riano-Pachon D.M."/>
            <person name="Di Stilio V.S."/>
        </authorList>
    </citation>
    <scope>NUCLEOTIDE SEQUENCE [LARGE SCALE GENOMIC DNA]</scope>
    <source>
        <strain evidence="3">cv. WT478/WT964</strain>
        <tissue evidence="2">Leaves</tissue>
    </source>
</reference>
<dbReference type="OrthoDB" id="1934640at2759"/>
<dbReference type="Proteomes" id="UP000554482">
    <property type="component" value="Unassembled WGS sequence"/>
</dbReference>
<dbReference type="EMBL" id="JABWDY010020875">
    <property type="protein sequence ID" value="KAF5192828.1"/>
    <property type="molecule type" value="Genomic_DNA"/>
</dbReference>
<comment type="caution">
    <text evidence="2">The sequence shown here is derived from an EMBL/GenBank/DDBJ whole genome shotgun (WGS) entry which is preliminary data.</text>
</comment>
<evidence type="ECO:0000256" key="1">
    <source>
        <dbReference type="SAM" id="MobiDB-lite"/>
    </source>
</evidence>
<keyword evidence="3" id="KW-1185">Reference proteome</keyword>